<dbReference type="InterPro" id="IPR022441">
    <property type="entry name" value="Para_beta_helix_rpt-2"/>
</dbReference>
<evidence type="ECO:0000256" key="1">
    <source>
        <dbReference type="ARBA" id="ARBA00004906"/>
    </source>
</evidence>
<dbReference type="PROSITE" id="PS50853">
    <property type="entry name" value="FN3"/>
    <property type="match status" value="1"/>
</dbReference>
<dbReference type="InterPro" id="IPR013783">
    <property type="entry name" value="Ig-like_fold"/>
</dbReference>
<dbReference type="PROSITE" id="PS51766">
    <property type="entry name" value="DOCKERIN"/>
    <property type="match status" value="1"/>
</dbReference>
<dbReference type="Pfam" id="PF16656">
    <property type="entry name" value="Pur_ac_phosph_N"/>
    <property type="match status" value="1"/>
</dbReference>
<proteinExistence type="predicted"/>
<dbReference type="PANTHER" id="PTHR22990">
    <property type="entry name" value="F-BOX ONLY PROTEIN"/>
    <property type="match status" value="1"/>
</dbReference>
<dbReference type="InterPro" id="IPR006626">
    <property type="entry name" value="PbH1"/>
</dbReference>
<dbReference type="CDD" id="cd00063">
    <property type="entry name" value="FN3"/>
    <property type="match status" value="1"/>
</dbReference>
<dbReference type="Gene3D" id="1.10.1330.10">
    <property type="entry name" value="Dockerin domain"/>
    <property type="match status" value="1"/>
</dbReference>
<dbReference type="InterPro" id="IPR015914">
    <property type="entry name" value="PAPs_N"/>
</dbReference>
<gene>
    <name evidence="8" type="ORF">ANME2D_01697</name>
</gene>
<accession>A0A062V4M6</accession>
<dbReference type="InterPro" id="IPR002105">
    <property type="entry name" value="Dockerin_1_rpt"/>
</dbReference>
<dbReference type="AlphaFoldDB" id="A0A062V4M6"/>
<dbReference type="SMART" id="SM00060">
    <property type="entry name" value="FN3"/>
    <property type="match status" value="1"/>
</dbReference>
<reference evidence="8 9" key="1">
    <citation type="journal article" date="2013" name="Nature">
        <title>Anaerobic oxidation of methane coupled to nitrate reduction in a novel archaeal lineage.</title>
        <authorList>
            <person name="Haroon M.F."/>
            <person name="Hu S."/>
            <person name="Shi Y."/>
            <person name="Imelfort M."/>
            <person name="Keller J."/>
            <person name="Hugenholtz P."/>
            <person name="Yuan Z."/>
            <person name="Tyson G.W."/>
        </authorList>
    </citation>
    <scope>NUCLEOTIDE SEQUENCE [LARGE SCALE GENOMIC DNA]</scope>
    <source>
        <strain evidence="8 9">ANME-2d</strain>
    </source>
</reference>
<dbReference type="InterPro" id="IPR039448">
    <property type="entry name" value="Beta_helix"/>
</dbReference>
<dbReference type="CDD" id="cd14254">
    <property type="entry name" value="Dockerin_II"/>
    <property type="match status" value="1"/>
</dbReference>
<protein>
    <recommendedName>
        <fullName evidence="2">Probable pectate lyase C</fullName>
    </recommendedName>
</protein>
<keyword evidence="9" id="KW-1185">Reference proteome</keyword>
<sequence precursor="true">MHKHALKYVFVFLVLVFSTNTVDATISYDASKNTVYISNEITNISTVASTINNPAVITRVKPGEYLLNANLIIRPDATLKITSEDIDYLKIKSTRGGIYYINNTGTMIIDRVEISSWNTADNAPDKSVKTGKFTTAPRSYIIAAWGSKSHANVTYSKIHHLGYEPNGLHYNGLSDARYRGIVWISSSNNLISNNNFADDMLDGITLWEKSNNNIIKNNTVSNTYENGILAYHYNEYNLIENNTVRNAGKQGIELFSNNLNNIIRNNYVDGTGHYGIYLQSANKYNTIEKNTVKNLGFGGIRLYSGSSSNRVTDNVVYKSNLYGIHINRAINSVLERNIVTHGKSEGIYIDGDSGSITVQNNIIAYNSKSGILSASSGSNTIKNNIITNNQGYGISGTGMTSTYNDVWNNNLGNYNRISQGKGDISLDPLFADPQAGDYHLKSRAGRWTPAGWVIDSVSSPAIDAGDPTFAYSNEPSPNGGRINMGAHGNTPQASRSGALSQDTVPPSAITNLAAGDPTIDSITLTWTAPGDDGNIGTASQYDIRYSTSVINESNWNSATQVTGEITPAPAGTTQTIKITGLNSGTTYYFAIRTADDVPNWSGLSNVPDAATVSDTKDLTVSNITVSSGKSYAPDTLAAGKLQYIDRSYTFSTVPSPYEGLRYIRTANDDKASNGSTFLEFDTISDMTVYIAHDDRISSKPSWLLSFTDTGDKLISDGGTFSIYARNFSAGHVELGGNDGDGYSMYSVILRPFNDSMSYTLDVNLDGSVDVADLVIVSQHLGETTAAPYPRYDVNADGIVDITDVTLVADHI</sequence>
<dbReference type="SUPFAM" id="SSF49265">
    <property type="entry name" value="Fibronectin type III"/>
    <property type="match status" value="1"/>
</dbReference>
<dbReference type="Proteomes" id="UP000027153">
    <property type="component" value="Unassembled WGS sequence"/>
</dbReference>
<evidence type="ECO:0000313" key="8">
    <source>
        <dbReference type="EMBL" id="KCZ72292.1"/>
    </source>
</evidence>
<feature type="region of interest" description="Disordered" evidence="5">
    <location>
        <begin position="473"/>
        <end position="503"/>
    </location>
</feature>
<feature type="domain" description="Fibronectin type-III" evidence="6">
    <location>
        <begin position="505"/>
        <end position="614"/>
    </location>
</feature>
<dbReference type="Gene3D" id="2.160.20.10">
    <property type="entry name" value="Single-stranded right-handed beta-helix, Pectin lyase-like"/>
    <property type="match status" value="1"/>
</dbReference>
<name>A0A062V4M6_9EURY</name>
<comment type="pathway">
    <text evidence="1">Protein modification; protein ubiquitination.</text>
</comment>
<evidence type="ECO:0000313" key="9">
    <source>
        <dbReference type="Proteomes" id="UP000027153"/>
    </source>
</evidence>
<dbReference type="InterPro" id="IPR036116">
    <property type="entry name" value="FN3_sf"/>
</dbReference>
<dbReference type="EMBL" id="JMIY01000003">
    <property type="protein sequence ID" value="KCZ72292.1"/>
    <property type="molecule type" value="Genomic_DNA"/>
</dbReference>
<evidence type="ECO:0000256" key="4">
    <source>
        <dbReference type="ARBA" id="ARBA00022786"/>
    </source>
</evidence>
<keyword evidence="4" id="KW-0833">Ubl conjugation pathway</keyword>
<dbReference type="PANTHER" id="PTHR22990:SF15">
    <property type="entry name" value="F-BOX ONLY PROTEIN 10"/>
    <property type="match status" value="1"/>
</dbReference>
<dbReference type="SUPFAM" id="SSF63446">
    <property type="entry name" value="Type I dockerin domain"/>
    <property type="match status" value="1"/>
</dbReference>
<evidence type="ECO:0000256" key="2">
    <source>
        <dbReference type="ARBA" id="ARBA00016512"/>
    </source>
</evidence>
<keyword evidence="3" id="KW-0677">Repeat</keyword>
<dbReference type="InterPro" id="IPR036439">
    <property type="entry name" value="Dockerin_dom_sf"/>
</dbReference>
<organism evidence="8 9">
    <name type="scientific">Candidatus Methanoperedens nitratireducens</name>
    <dbReference type="NCBI Taxonomy" id="1392998"/>
    <lineage>
        <taxon>Archaea</taxon>
        <taxon>Methanobacteriati</taxon>
        <taxon>Methanobacteriota</taxon>
        <taxon>Stenosarchaea group</taxon>
        <taxon>Methanomicrobia</taxon>
        <taxon>Methanosarcinales</taxon>
        <taxon>ANME-2 cluster</taxon>
        <taxon>Candidatus Methanoperedentaceae</taxon>
        <taxon>Candidatus Methanoperedens</taxon>
    </lineage>
</organism>
<evidence type="ECO:0000259" key="7">
    <source>
        <dbReference type="PROSITE" id="PS51766"/>
    </source>
</evidence>
<dbReference type="SUPFAM" id="SSF51126">
    <property type="entry name" value="Pectin lyase-like"/>
    <property type="match status" value="2"/>
</dbReference>
<dbReference type="InterPro" id="IPR051550">
    <property type="entry name" value="SCF-Subunits/Alg-Epimerases"/>
</dbReference>
<dbReference type="NCBIfam" id="TIGR03804">
    <property type="entry name" value="para_beta_helix"/>
    <property type="match status" value="4"/>
</dbReference>
<dbReference type="InterPro" id="IPR011050">
    <property type="entry name" value="Pectin_lyase_fold/virulence"/>
</dbReference>
<comment type="caution">
    <text evidence="8">The sequence shown here is derived from an EMBL/GenBank/DDBJ whole genome shotgun (WGS) entry which is preliminary data.</text>
</comment>
<evidence type="ECO:0000256" key="3">
    <source>
        <dbReference type="ARBA" id="ARBA00022737"/>
    </source>
</evidence>
<dbReference type="GO" id="GO:0003993">
    <property type="term" value="F:acid phosphatase activity"/>
    <property type="evidence" value="ECO:0007669"/>
    <property type="project" value="InterPro"/>
</dbReference>
<dbReference type="GO" id="GO:0046872">
    <property type="term" value="F:metal ion binding"/>
    <property type="evidence" value="ECO:0007669"/>
    <property type="project" value="InterPro"/>
</dbReference>
<dbReference type="GO" id="GO:0004553">
    <property type="term" value="F:hydrolase activity, hydrolyzing O-glycosyl compounds"/>
    <property type="evidence" value="ECO:0007669"/>
    <property type="project" value="InterPro"/>
</dbReference>
<evidence type="ECO:0000259" key="6">
    <source>
        <dbReference type="PROSITE" id="PS50853"/>
    </source>
</evidence>
<dbReference type="PROSITE" id="PS00018">
    <property type="entry name" value="EF_HAND_1"/>
    <property type="match status" value="1"/>
</dbReference>
<dbReference type="Pfam" id="PF00404">
    <property type="entry name" value="Dockerin_1"/>
    <property type="match status" value="1"/>
</dbReference>
<feature type="compositionally biased region" description="Polar residues" evidence="5">
    <location>
        <begin position="489"/>
        <end position="503"/>
    </location>
</feature>
<dbReference type="InterPro" id="IPR003961">
    <property type="entry name" value="FN3_dom"/>
</dbReference>
<dbReference type="OrthoDB" id="105642at2157"/>
<dbReference type="Pfam" id="PF13229">
    <property type="entry name" value="Beta_helix"/>
    <property type="match status" value="1"/>
</dbReference>
<dbReference type="RefSeq" id="WP_048090398.1">
    <property type="nucleotide sequence ID" value="NZ_JMIY01000003.1"/>
</dbReference>
<dbReference type="InterPro" id="IPR012334">
    <property type="entry name" value="Pectin_lyas_fold"/>
</dbReference>
<dbReference type="InterPro" id="IPR016134">
    <property type="entry name" value="Dockerin_dom"/>
</dbReference>
<dbReference type="SMART" id="SM00710">
    <property type="entry name" value="PbH1"/>
    <property type="match status" value="10"/>
</dbReference>
<dbReference type="InterPro" id="IPR018247">
    <property type="entry name" value="EF_Hand_1_Ca_BS"/>
</dbReference>
<dbReference type="Gene3D" id="2.60.40.10">
    <property type="entry name" value="Immunoglobulins"/>
    <property type="match status" value="1"/>
</dbReference>
<feature type="domain" description="Dockerin" evidence="7">
    <location>
        <begin position="755"/>
        <end position="811"/>
    </location>
</feature>
<dbReference type="GO" id="GO:0000272">
    <property type="term" value="P:polysaccharide catabolic process"/>
    <property type="evidence" value="ECO:0007669"/>
    <property type="project" value="InterPro"/>
</dbReference>
<evidence type="ECO:0000256" key="5">
    <source>
        <dbReference type="SAM" id="MobiDB-lite"/>
    </source>
</evidence>